<protein>
    <submittedName>
        <fullName evidence="9">FtsX-like permease family protein</fullName>
    </submittedName>
</protein>
<keyword evidence="4 6" id="KW-1133">Transmembrane helix</keyword>
<reference evidence="9 10" key="1">
    <citation type="submission" date="2019-08" db="EMBL/GenBank/DDBJ databases">
        <title>Genome of Phaeodactylibacter luteus.</title>
        <authorList>
            <person name="Bowman J.P."/>
        </authorList>
    </citation>
    <scope>NUCLEOTIDE SEQUENCE [LARGE SCALE GENOMIC DNA]</scope>
    <source>
        <strain evidence="9 10">KCTC 42180</strain>
    </source>
</reference>
<dbReference type="Pfam" id="PF02687">
    <property type="entry name" value="FtsX"/>
    <property type="match status" value="1"/>
</dbReference>
<dbReference type="InterPro" id="IPR050250">
    <property type="entry name" value="Macrolide_Exporter_MacB"/>
</dbReference>
<dbReference type="EMBL" id="VOOR01000076">
    <property type="protein sequence ID" value="TXB60569.1"/>
    <property type="molecule type" value="Genomic_DNA"/>
</dbReference>
<accession>A0A5C6RH37</accession>
<dbReference type="GO" id="GO:0005886">
    <property type="term" value="C:plasma membrane"/>
    <property type="evidence" value="ECO:0007669"/>
    <property type="project" value="UniProtKB-SubCell"/>
</dbReference>
<evidence type="ECO:0000313" key="9">
    <source>
        <dbReference type="EMBL" id="TXB60569.1"/>
    </source>
</evidence>
<dbReference type="Proteomes" id="UP000321580">
    <property type="component" value="Unassembled WGS sequence"/>
</dbReference>
<evidence type="ECO:0000256" key="5">
    <source>
        <dbReference type="ARBA" id="ARBA00023136"/>
    </source>
</evidence>
<dbReference type="OrthoDB" id="8740261at2"/>
<comment type="subcellular location">
    <subcellularLocation>
        <location evidence="1">Cell membrane</location>
        <topology evidence="1">Multi-pass membrane protein</topology>
    </subcellularLocation>
</comment>
<feature type="transmembrane region" description="Helical" evidence="6">
    <location>
        <begin position="21"/>
        <end position="41"/>
    </location>
</feature>
<evidence type="ECO:0000256" key="6">
    <source>
        <dbReference type="SAM" id="Phobius"/>
    </source>
</evidence>
<evidence type="ECO:0000259" key="7">
    <source>
        <dbReference type="Pfam" id="PF02687"/>
    </source>
</evidence>
<comment type="caution">
    <text evidence="9">The sequence shown here is derived from an EMBL/GenBank/DDBJ whole genome shotgun (WGS) entry which is preliminary data.</text>
</comment>
<dbReference type="GO" id="GO:0022857">
    <property type="term" value="F:transmembrane transporter activity"/>
    <property type="evidence" value="ECO:0007669"/>
    <property type="project" value="TreeGrafter"/>
</dbReference>
<keyword evidence="2" id="KW-1003">Cell membrane</keyword>
<feature type="domain" description="MacB-like periplasmic core" evidence="8">
    <location>
        <begin position="20"/>
        <end position="235"/>
    </location>
</feature>
<evidence type="ECO:0000259" key="8">
    <source>
        <dbReference type="Pfam" id="PF12704"/>
    </source>
</evidence>
<organism evidence="9 10">
    <name type="scientific">Phaeodactylibacter luteus</name>
    <dbReference type="NCBI Taxonomy" id="1564516"/>
    <lineage>
        <taxon>Bacteria</taxon>
        <taxon>Pseudomonadati</taxon>
        <taxon>Bacteroidota</taxon>
        <taxon>Saprospiria</taxon>
        <taxon>Saprospirales</taxon>
        <taxon>Haliscomenobacteraceae</taxon>
        <taxon>Phaeodactylibacter</taxon>
    </lineage>
</organism>
<evidence type="ECO:0000256" key="2">
    <source>
        <dbReference type="ARBA" id="ARBA00022475"/>
    </source>
</evidence>
<keyword evidence="3 6" id="KW-0812">Transmembrane</keyword>
<dbReference type="Pfam" id="PF12704">
    <property type="entry name" value="MacB_PCD"/>
    <property type="match status" value="1"/>
</dbReference>
<dbReference type="RefSeq" id="WP_147169489.1">
    <property type="nucleotide sequence ID" value="NZ_VOOR01000076.1"/>
</dbReference>
<evidence type="ECO:0000256" key="4">
    <source>
        <dbReference type="ARBA" id="ARBA00022989"/>
    </source>
</evidence>
<keyword evidence="5 6" id="KW-0472">Membrane</keyword>
<feature type="transmembrane region" description="Helical" evidence="6">
    <location>
        <begin position="410"/>
        <end position="430"/>
    </location>
</feature>
<dbReference type="InterPro" id="IPR003838">
    <property type="entry name" value="ABC3_permease_C"/>
</dbReference>
<dbReference type="PANTHER" id="PTHR30572">
    <property type="entry name" value="MEMBRANE COMPONENT OF TRANSPORTER-RELATED"/>
    <property type="match status" value="1"/>
</dbReference>
<gene>
    <name evidence="9" type="ORF">FRY97_20475</name>
</gene>
<keyword evidence="10" id="KW-1185">Reference proteome</keyword>
<sequence length="446" mass="49573">MFKNYIKLAFKVLAQRPFFTFISLFGISFTLMILIVLTAFLETELGAHQPLTQKDRLVFMNRVIMKQMTRDTIWQVDTTLEAGAPKYDSTFTLGEERQSWYSASTATYSFLDRYMRDIPGVEAYSFYSPDFSYDLFANGNKLSFKAIYADASFWAVYDFQFLAGRPFRADDVTAQAQVVVLTRKAARDYFGTDQGVIGKHLEMDGRQLEVIGLIGQPANSKYFVSAEAYLPLTLCPPAVLADTGFQGPFEAVFMGASPIARESIQQAIASRAANIPLPNPEEYNYLELMTATFAGRYAYGIFPVKDSPSDALRTFLLIGGGLLLLFILLPTLNLINLNVSRIMERSAEIGVRKAFGAHSGSILAQLVFENIVLTFIGGLIGLLLALGLLYLVNDAQVMGDTQLQFNARVFAWSVLICLLFGIISGLLPAWRMSQLHIANAIKQNPS</sequence>
<dbReference type="InterPro" id="IPR025857">
    <property type="entry name" value="MacB_PCD"/>
</dbReference>
<name>A0A5C6RH37_9BACT</name>
<feature type="transmembrane region" description="Helical" evidence="6">
    <location>
        <begin position="371"/>
        <end position="390"/>
    </location>
</feature>
<proteinExistence type="predicted"/>
<evidence type="ECO:0000313" key="10">
    <source>
        <dbReference type="Proteomes" id="UP000321580"/>
    </source>
</evidence>
<evidence type="ECO:0000256" key="3">
    <source>
        <dbReference type="ARBA" id="ARBA00022692"/>
    </source>
</evidence>
<evidence type="ECO:0000256" key="1">
    <source>
        <dbReference type="ARBA" id="ARBA00004651"/>
    </source>
</evidence>
<feature type="transmembrane region" description="Helical" evidence="6">
    <location>
        <begin position="315"/>
        <end position="335"/>
    </location>
</feature>
<dbReference type="AlphaFoldDB" id="A0A5C6RH37"/>
<dbReference type="PANTHER" id="PTHR30572:SF18">
    <property type="entry name" value="ABC-TYPE MACROLIDE FAMILY EXPORT SYSTEM PERMEASE COMPONENT 2"/>
    <property type="match status" value="1"/>
</dbReference>
<feature type="domain" description="ABC3 transporter permease C-terminal" evidence="7">
    <location>
        <begin position="322"/>
        <end position="433"/>
    </location>
</feature>